<dbReference type="PANTHER" id="PTHR43439">
    <property type="entry name" value="PHENYLACETATE-COENZYME A LIGASE"/>
    <property type="match status" value="1"/>
</dbReference>
<dbReference type="NCBIfam" id="TIGR01313">
    <property type="entry name" value="therm_gnt_kin"/>
    <property type="match status" value="1"/>
</dbReference>
<dbReference type="UniPathway" id="UPA00792"/>
<dbReference type="RefSeq" id="XP_018142955.1">
    <property type="nucleotide sequence ID" value="XM_018286351.1"/>
</dbReference>
<dbReference type="InterPro" id="IPR009081">
    <property type="entry name" value="PP-bd_ACP"/>
</dbReference>
<evidence type="ECO:0000256" key="13">
    <source>
        <dbReference type="ARBA" id="ARBA00048090"/>
    </source>
</evidence>
<dbReference type="PROSITE" id="PS00012">
    <property type="entry name" value="PHOSPHOPANTETHEINE"/>
    <property type="match status" value="1"/>
</dbReference>
<dbReference type="Proteomes" id="UP000078397">
    <property type="component" value="Unassembled WGS sequence"/>
</dbReference>
<evidence type="ECO:0000256" key="8">
    <source>
        <dbReference type="ARBA" id="ARBA00022777"/>
    </source>
</evidence>
<evidence type="ECO:0000256" key="6">
    <source>
        <dbReference type="ARBA" id="ARBA00022679"/>
    </source>
</evidence>
<comment type="similarity">
    <text evidence="11">Belongs to the NRP synthetase family.</text>
</comment>
<dbReference type="InterPro" id="IPR051414">
    <property type="entry name" value="Adenylate-forming_Reductase"/>
</dbReference>
<dbReference type="Pfam" id="PF00501">
    <property type="entry name" value="AMP-binding"/>
    <property type="match status" value="1"/>
</dbReference>
<gene>
    <name evidence="15" type="ORF">VFPPC_07504</name>
</gene>
<dbReference type="SMART" id="SM00823">
    <property type="entry name" value="PKS_PP"/>
    <property type="match status" value="1"/>
</dbReference>
<keyword evidence="8" id="KW-0418">Kinase</keyword>
<dbReference type="SUPFAM" id="SSF52540">
    <property type="entry name" value="P-loop containing nucleoside triphosphate hydrolases"/>
    <property type="match status" value="1"/>
</dbReference>
<dbReference type="InterPro" id="IPR042099">
    <property type="entry name" value="ANL_N_sf"/>
</dbReference>
<evidence type="ECO:0000256" key="3">
    <source>
        <dbReference type="ARBA" id="ARBA00012054"/>
    </source>
</evidence>
<evidence type="ECO:0000259" key="14">
    <source>
        <dbReference type="PROSITE" id="PS50075"/>
    </source>
</evidence>
<dbReference type="GO" id="GO:0046316">
    <property type="term" value="F:gluconokinase activity"/>
    <property type="evidence" value="ECO:0007669"/>
    <property type="project" value="UniProtKB-EC"/>
</dbReference>
<dbReference type="GO" id="GO:0005524">
    <property type="term" value="F:ATP binding"/>
    <property type="evidence" value="ECO:0007669"/>
    <property type="project" value="UniProtKB-KW"/>
</dbReference>
<proteinExistence type="inferred from homology"/>
<dbReference type="KEGG" id="pchm:VFPPC_07504"/>
<evidence type="ECO:0000313" key="16">
    <source>
        <dbReference type="Proteomes" id="UP000078397"/>
    </source>
</evidence>
<reference evidence="15 16" key="1">
    <citation type="journal article" date="2016" name="PLoS Pathog.">
        <title>Biosynthesis of antibiotic leucinostatins in bio-control fungus Purpureocillium lilacinum and their inhibition on phytophthora revealed by genome mining.</title>
        <authorList>
            <person name="Wang G."/>
            <person name="Liu Z."/>
            <person name="Lin R."/>
            <person name="Li E."/>
            <person name="Mao Z."/>
            <person name="Ling J."/>
            <person name="Yang Y."/>
            <person name="Yin W.B."/>
            <person name="Xie B."/>
        </authorList>
    </citation>
    <scope>NUCLEOTIDE SEQUENCE [LARGE SCALE GENOMIC DNA]</scope>
    <source>
        <strain evidence="15">170</strain>
    </source>
</reference>
<dbReference type="PROSITE" id="PS00455">
    <property type="entry name" value="AMP_BINDING"/>
    <property type="match status" value="1"/>
</dbReference>
<dbReference type="Pfam" id="PF07993">
    <property type="entry name" value="NAD_binding_4"/>
    <property type="match status" value="1"/>
</dbReference>
<dbReference type="SUPFAM" id="SSF47336">
    <property type="entry name" value="ACP-like"/>
    <property type="match status" value="1"/>
</dbReference>
<dbReference type="CDD" id="cd02021">
    <property type="entry name" value="GntK"/>
    <property type="match status" value="1"/>
</dbReference>
<dbReference type="OrthoDB" id="429813at2759"/>
<evidence type="ECO:0000256" key="12">
    <source>
        <dbReference type="ARBA" id="ARBA00029835"/>
    </source>
</evidence>
<dbReference type="Pfam" id="PF00550">
    <property type="entry name" value="PP-binding"/>
    <property type="match status" value="1"/>
</dbReference>
<dbReference type="InterPro" id="IPR006162">
    <property type="entry name" value="Ppantetheine_attach_site"/>
</dbReference>
<dbReference type="Pfam" id="PF13671">
    <property type="entry name" value="AAA_33"/>
    <property type="match status" value="1"/>
</dbReference>
<comment type="similarity">
    <text evidence="2">Belongs to the gluconokinase GntK/GntV family.</text>
</comment>
<feature type="domain" description="Carrier" evidence="14">
    <location>
        <begin position="568"/>
        <end position="647"/>
    </location>
</feature>
<keyword evidence="9" id="KW-0067">ATP-binding</keyword>
<evidence type="ECO:0000313" key="15">
    <source>
        <dbReference type="EMBL" id="OAQ65868.1"/>
    </source>
</evidence>
<accession>A0A179FKJ4</accession>
<sequence length="1228" mass="135784">MPATVYVPEPPRETLPVQIPDQNANRAAADKSTISKAEDATLKTVDSLIRQRAARYPDKHIVSYPRSGVQYVNYTLRQLDVFAWRAANWYSKSLPSRKSSSGKPSVIAVLGPSNLEYLITLLALTKLGHSVLFLSTRLSIPAVESLMKTTSANTIIGHGRHLSTATEAQKILPGVEVLEMSDRSDFEYPIEAHGNTQLDAHLDPEVEQNNIAFIIHSSGSTGLPKPIYQTQKSCLANYSFSMNMKAFITLPLFHNHGICNLFRAIYSLKSIHLYNAELPLTQEYLIDILSQHQFEIFYGVPYALKLLSETQNGIDVLRELKIVMYGGSACPDDLGDLLVENGVNLVSHYGATEIGQLMTSFRPEGDKAWNYVRETDKLSPYLYWKPHGSHLYECVVTDGWPSKVQSNQPDGSYATKDLFEAHASIPRAWKYIARLDDTIVLVNGEKFNPVAMEGTIRSNKNVAEAVVFGAGRPYLGMLIVPAKNMAGKTDSEILDIIWPVVESANEAADGFAQISRAMIKLLPHDCEYPRTDKGSIIRQAFYRTYEAEIQEMYDTADISASGDDLRQMDLPELRNFIRQLAKDALQSVPSLADDEDFFTLGLDSLQAIQMRSEILKTIDIGGKRLGQNIVFENPSVEKLSRFLHSLRLGDYPDTSISVEKEMESLIEKYTNVGVNIGDKASAVVVTGATGSLGAHVVSELAQMSSIHQIYCLVRADDISQAMRRVRSSLIRRKVYHRLTLTARRKIVALPSDFAKPELGLNETSYAEITSRLLAVIHCAWSVNFNMHLSSFEKGNVAGVSHLLSLCRSAQPPASMNFCSSVSTCSRATETPVPERCPDLEWAQEMGYAQSKSVAEHLCAKAADQGITTRVLRVGQIVGDSKHGVWNAQEALPMMMQTALTVGALPQLRETPSWLFVDVVGKAVVEIALSDAGSVFANVTNPHMFSWMDDLLPALRESGLSFEEVEPKEWVRRLRESNPDPTVNPPIKLVDFFASKYDKELSEFKPSKSFATEIACSLSPSLAAAPVLNQDLVDKFVKYFLNTAWASQVRTATSKTVIIVAGPCGTGKTTIGTSLAQQARVPFIEGDSLHTESAVAKMRSGIALTEQYRMSWLDRIIRHSVEAVMELGYSQTVVSCSALTVELRRIIRDGLAKASVGVVFIDLQADRDVLLQRVQARTGHYMGDKMVDGQVELYEKAGESEIDVLPVDSGAEKDVVLSEIMSVLEMMKN</sequence>
<dbReference type="InterPro" id="IPR020845">
    <property type="entry name" value="AMP-binding_CS"/>
</dbReference>
<dbReference type="InterPro" id="IPR020806">
    <property type="entry name" value="PKS_PP-bd"/>
</dbReference>
<evidence type="ECO:0000256" key="2">
    <source>
        <dbReference type="ARBA" id="ARBA00008420"/>
    </source>
</evidence>
<dbReference type="PROSITE" id="PS50075">
    <property type="entry name" value="CARRIER"/>
    <property type="match status" value="1"/>
</dbReference>
<dbReference type="GO" id="GO:0005975">
    <property type="term" value="P:carbohydrate metabolic process"/>
    <property type="evidence" value="ECO:0007669"/>
    <property type="project" value="InterPro"/>
</dbReference>
<dbReference type="SUPFAM" id="SSF56801">
    <property type="entry name" value="Acetyl-CoA synthetase-like"/>
    <property type="match status" value="1"/>
</dbReference>
<dbReference type="Gene3D" id="3.40.50.12780">
    <property type="entry name" value="N-terminal domain of ligase-like"/>
    <property type="match status" value="1"/>
</dbReference>
<dbReference type="GO" id="GO:0031177">
    <property type="term" value="F:phosphopantetheine binding"/>
    <property type="evidence" value="ECO:0007669"/>
    <property type="project" value="InterPro"/>
</dbReference>
<evidence type="ECO:0000256" key="7">
    <source>
        <dbReference type="ARBA" id="ARBA00022741"/>
    </source>
</evidence>
<dbReference type="EMBL" id="LSBJ02000004">
    <property type="protein sequence ID" value="OAQ65868.1"/>
    <property type="molecule type" value="Genomic_DNA"/>
</dbReference>
<name>A0A179FKJ4_METCM</name>
<dbReference type="InterPro" id="IPR006001">
    <property type="entry name" value="Therm_gnt_kin"/>
</dbReference>
<evidence type="ECO:0000256" key="4">
    <source>
        <dbReference type="ARBA" id="ARBA00022450"/>
    </source>
</evidence>
<evidence type="ECO:0000256" key="1">
    <source>
        <dbReference type="ARBA" id="ARBA00004875"/>
    </source>
</evidence>
<dbReference type="PANTHER" id="PTHR43439:SF2">
    <property type="entry name" value="ENZYME, PUTATIVE (JCVI)-RELATED"/>
    <property type="match status" value="1"/>
</dbReference>
<dbReference type="SUPFAM" id="SSF51735">
    <property type="entry name" value="NAD(P)-binding Rossmann-fold domains"/>
    <property type="match status" value="1"/>
</dbReference>
<keyword evidence="10" id="KW-0521">NADP</keyword>
<dbReference type="InterPro" id="IPR000873">
    <property type="entry name" value="AMP-dep_synth/lig_dom"/>
</dbReference>
<comment type="pathway">
    <text evidence="1">Carbohydrate acid metabolism; D-gluconate degradation.</text>
</comment>
<evidence type="ECO:0000256" key="5">
    <source>
        <dbReference type="ARBA" id="ARBA00022553"/>
    </source>
</evidence>
<dbReference type="Gene3D" id="1.10.1200.10">
    <property type="entry name" value="ACP-like"/>
    <property type="match status" value="1"/>
</dbReference>
<comment type="catalytic activity">
    <reaction evidence="13">
        <text>D-gluconate + ATP = 6-phospho-D-gluconate + ADP + H(+)</text>
        <dbReference type="Rhea" id="RHEA:19433"/>
        <dbReference type="ChEBI" id="CHEBI:15378"/>
        <dbReference type="ChEBI" id="CHEBI:18391"/>
        <dbReference type="ChEBI" id="CHEBI:30616"/>
        <dbReference type="ChEBI" id="CHEBI:58759"/>
        <dbReference type="ChEBI" id="CHEBI:456216"/>
        <dbReference type="EC" id="2.7.1.12"/>
    </reaction>
</comment>
<dbReference type="InterPro" id="IPR036291">
    <property type="entry name" value="NAD(P)-bd_dom_sf"/>
</dbReference>
<dbReference type="Gene3D" id="3.40.50.720">
    <property type="entry name" value="NAD(P)-binding Rossmann-like Domain"/>
    <property type="match status" value="1"/>
</dbReference>
<protein>
    <recommendedName>
        <fullName evidence="3">gluconokinase</fullName>
        <ecNumber evidence="3">2.7.1.12</ecNumber>
    </recommendedName>
    <alternativeName>
        <fullName evidence="12">Gluconate kinase</fullName>
    </alternativeName>
</protein>
<dbReference type="STRING" id="1380566.A0A179FKJ4"/>
<dbReference type="EC" id="2.7.1.12" evidence="3"/>
<organism evidence="15 16">
    <name type="scientific">Pochonia chlamydosporia 170</name>
    <dbReference type="NCBI Taxonomy" id="1380566"/>
    <lineage>
        <taxon>Eukaryota</taxon>
        <taxon>Fungi</taxon>
        <taxon>Dikarya</taxon>
        <taxon>Ascomycota</taxon>
        <taxon>Pezizomycotina</taxon>
        <taxon>Sordariomycetes</taxon>
        <taxon>Hypocreomycetidae</taxon>
        <taxon>Hypocreales</taxon>
        <taxon>Clavicipitaceae</taxon>
        <taxon>Pochonia</taxon>
    </lineage>
</organism>
<keyword evidence="16" id="KW-1185">Reference proteome</keyword>
<comment type="caution">
    <text evidence="15">The sequence shown here is derived from an EMBL/GenBank/DDBJ whole genome shotgun (WGS) entry which is preliminary data.</text>
</comment>
<dbReference type="InterPro" id="IPR036736">
    <property type="entry name" value="ACP-like_sf"/>
</dbReference>
<keyword evidence="7" id="KW-0547">Nucleotide-binding</keyword>
<keyword evidence="6" id="KW-0808">Transferase</keyword>
<dbReference type="InterPro" id="IPR027417">
    <property type="entry name" value="P-loop_NTPase"/>
</dbReference>
<dbReference type="AlphaFoldDB" id="A0A179FKJ4"/>
<keyword evidence="5" id="KW-0597">Phosphoprotein</keyword>
<evidence type="ECO:0000256" key="11">
    <source>
        <dbReference type="ARBA" id="ARBA00029454"/>
    </source>
</evidence>
<keyword evidence="4" id="KW-0596">Phosphopantetheine</keyword>
<evidence type="ECO:0000256" key="9">
    <source>
        <dbReference type="ARBA" id="ARBA00022840"/>
    </source>
</evidence>
<dbReference type="Gene3D" id="3.40.50.300">
    <property type="entry name" value="P-loop containing nucleotide triphosphate hydrolases"/>
    <property type="match status" value="1"/>
</dbReference>
<dbReference type="Pfam" id="PF23562">
    <property type="entry name" value="AMP-binding_C_3"/>
    <property type="match status" value="1"/>
</dbReference>
<evidence type="ECO:0000256" key="10">
    <source>
        <dbReference type="ARBA" id="ARBA00022857"/>
    </source>
</evidence>
<dbReference type="GeneID" id="28850345"/>
<dbReference type="InterPro" id="IPR013120">
    <property type="entry name" value="FAR_NAD-bd"/>
</dbReference>